<dbReference type="SUPFAM" id="SSF159245">
    <property type="entry name" value="AttH-like"/>
    <property type="match status" value="1"/>
</dbReference>
<comment type="caution">
    <text evidence="1">The sequence shown here is derived from an EMBL/GenBank/DDBJ whole genome shotgun (WGS) entry which is preliminary data.</text>
</comment>
<keyword evidence="2" id="KW-1185">Reference proteome</keyword>
<protein>
    <submittedName>
        <fullName evidence="1">Uncharacterized protein</fullName>
    </submittedName>
</protein>
<dbReference type="EMBL" id="JACHLR010000002">
    <property type="protein sequence ID" value="MBB4857483.1"/>
    <property type="molecule type" value="Genomic_DNA"/>
</dbReference>
<reference evidence="1 2" key="1">
    <citation type="submission" date="2020-08" db="EMBL/GenBank/DDBJ databases">
        <title>Functional genomics of gut bacteria from endangered species of beetles.</title>
        <authorList>
            <person name="Carlos-Shanley C."/>
        </authorList>
    </citation>
    <scope>NUCLEOTIDE SEQUENCE [LARGE SCALE GENOMIC DNA]</scope>
    <source>
        <strain evidence="1 2">S00245</strain>
    </source>
</reference>
<gene>
    <name evidence="1" type="ORF">HNO88_000790</name>
</gene>
<proteinExistence type="predicted"/>
<accession>A0A7W7NUG4</accession>
<dbReference type="AlphaFoldDB" id="A0A7W7NUG4"/>
<dbReference type="Proteomes" id="UP000555448">
    <property type="component" value="Unassembled WGS sequence"/>
</dbReference>
<organism evidence="1 2">
    <name type="scientific">Novosphingobium chloroacetimidivorans</name>
    <dbReference type="NCBI Taxonomy" id="1428314"/>
    <lineage>
        <taxon>Bacteria</taxon>
        <taxon>Pseudomonadati</taxon>
        <taxon>Pseudomonadota</taxon>
        <taxon>Alphaproteobacteria</taxon>
        <taxon>Sphingomonadales</taxon>
        <taxon>Sphingomonadaceae</taxon>
        <taxon>Novosphingobium</taxon>
    </lineage>
</organism>
<evidence type="ECO:0000313" key="1">
    <source>
        <dbReference type="EMBL" id="MBB4857483.1"/>
    </source>
</evidence>
<sequence>MATIAADLSGGIPVEREYVLVDRPAAGVRDAVNVWIEEENGAFAMRLGVEAVAEEWERHELWLDIAFPDGRLYQRRIAADTLPAIGPEGLPTIRGTGPMTFRCVEPFRVWTVAFEGEADVLTTQTLIDTPIPDESRLLQSDIGIDVAMTMAAVPWIPGSLLPEAAEALGGEQGDFMSPRYEQLFRCEGSLRIDGEERAFRGNGLRIRRTGYRAFAGFEGHCWQSAIFPSGKGFGLNIYPPRSDGQPSYAEGFILDENGTRIPARPVDVPWLRKLVTGGEAVSFVLETIDGRRVEVHGETFVNMRSRGHAVLPPDFPIVQQSHARYVWDGEETVGMIERSSKPSAMGG</sequence>
<name>A0A7W7NUG4_9SPHN</name>
<evidence type="ECO:0000313" key="2">
    <source>
        <dbReference type="Proteomes" id="UP000555448"/>
    </source>
</evidence>
<dbReference type="RefSeq" id="WP_184242751.1">
    <property type="nucleotide sequence ID" value="NZ_JACHLR010000002.1"/>
</dbReference>